<sequence>MYKDPASLPILFYQLLGMVVLLLVLFTMQNTWHKEAEIGRNGTQNPLAWINKAETLARSGNYHDALPLYEKAIAALAPYPSQQHPLRYRYGIVLNALGAKSRPDLYLLARAQFQSVLDYLNSGAKLPLSAARVRSALAHTYHQQAASEPTTTLRTQLLNTAYLLYKDAVAGLMDQGEWHNLAITYFNLGQVCEWQGNLQEAIAWLDKAVQLDFRYGFPDLKEDRDYLSALRQQVQPIVQHTETPL</sequence>
<dbReference type="EMBL" id="CP098023">
    <property type="protein sequence ID" value="WKD49168.1"/>
    <property type="molecule type" value="Genomic_DNA"/>
</dbReference>
<dbReference type="InterPro" id="IPR011990">
    <property type="entry name" value="TPR-like_helical_dom_sf"/>
</dbReference>
<reference evidence="5 6" key="1">
    <citation type="submission" date="2022-05" db="EMBL/GenBank/DDBJ databases">
        <title>Microbulbifer sp. nov., isolated from sponge.</title>
        <authorList>
            <person name="Gao L."/>
        </authorList>
    </citation>
    <scope>NUCLEOTIDE SEQUENCE [LARGE SCALE GENOMIC DNA]</scope>
    <source>
        <strain evidence="5 6">MI-G</strain>
    </source>
</reference>
<dbReference type="RefSeq" id="WP_301414956.1">
    <property type="nucleotide sequence ID" value="NZ_CP098023.1"/>
</dbReference>
<organism evidence="5 6">
    <name type="scientific">Microbulbifer spongiae</name>
    <dbReference type="NCBI Taxonomy" id="2944933"/>
    <lineage>
        <taxon>Bacteria</taxon>
        <taxon>Pseudomonadati</taxon>
        <taxon>Pseudomonadota</taxon>
        <taxon>Gammaproteobacteria</taxon>
        <taxon>Cellvibrionales</taxon>
        <taxon>Microbulbiferaceae</taxon>
        <taxon>Microbulbifer</taxon>
    </lineage>
</organism>
<keyword evidence="4" id="KW-0812">Transmembrane</keyword>
<gene>
    <name evidence="5" type="ORF">M8T91_14890</name>
</gene>
<protein>
    <submittedName>
        <fullName evidence="5">Tetratricopeptide repeat protein</fullName>
    </submittedName>
</protein>
<dbReference type="SUPFAM" id="SSF48452">
    <property type="entry name" value="TPR-like"/>
    <property type="match status" value="1"/>
</dbReference>
<evidence type="ECO:0000256" key="3">
    <source>
        <dbReference type="PROSITE-ProRule" id="PRU00339"/>
    </source>
</evidence>
<dbReference type="InterPro" id="IPR013105">
    <property type="entry name" value="TPR_2"/>
</dbReference>
<dbReference type="Pfam" id="PF13176">
    <property type="entry name" value="TPR_7"/>
    <property type="match status" value="1"/>
</dbReference>
<accession>A0ABY9E834</accession>
<keyword evidence="4" id="KW-0472">Membrane</keyword>
<dbReference type="InterPro" id="IPR019734">
    <property type="entry name" value="TPR_rpt"/>
</dbReference>
<evidence type="ECO:0000256" key="2">
    <source>
        <dbReference type="ARBA" id="ARBA00022803"/>
    </source>
</evidence>
<dbReference type="PROSITE" id="PS50005">
    <property type="entry name" value="TPR"/>
    <property type="match status" value="1"/>
</dbReference>
<keyword evidence="2 3" id="KW-0802">TPR repeat</keyword>
<keyword evidence="4" id="KW-1133">Transmembrane helix</keyword>
<dbReference type="Proteomes" id="UP001321520">
    <property type="component" value="Chromosome"/>
</dbReference>
<feature type="repeat" description="TPR" evidence="3">
    <location>
        <begin position="182"/>
        <end position="215"/>
    </location>
</feature>
<evidence type="ECO:0000313" key="5">
    <source>
        <dbReference type="EMBL" id="WKD49168.1"/>
    </source>
</evidence>
<keyword evidence="6" id="KW-1185">Reference proteome</keyword>
<evidence type="ECO:0000256" key="1">
    <source>
        <dbReference type="ARBA" id="ARBA00022737"/>
    </source>
</evidence>
<dbReference type="SMART" id="SM00028">
    <property type="entry name" value="TPR"/>
    <property type="match status" value="2"/>
</dbReference>
<dbReference type="Gene3D" id="1.25.40.10">
    <property type="entry name" value="Tetratricopeptide repeat domain"/>
    <property type="match status" value="2"/>
</dbReference>
<evidence type="ECO:0000256" key="4">
    <source>
        <dbReference type="SAM" id="Phobius"/>
    </source>
</evidence>
<proteinExistence type="predicted"/>
<keyword evidence="1" id="KW-0677">Repeat</keyword>
<feature type="transmembrane region" description="Helical" evidence="4">
    <location>
        <begin position="6"/>
        <end position="26"/>
    </location>
</feature>
<name>A0ABY9E834_9GAMM</name>
<evidence type="ECO:0000313" key="6">
    <source>
        <dbReference type="Proteomes" id="UP001321520"/>
    </source>
</evidence>
<dbReference type="Pfam" id="PF07719">
    <property type="entry name" value="TPR_2"/>
    <property type="match status" value="1"/>
</dbReference>